<sequence length="219" mass="25071">MSGCNDNTSQKKPEIAKIVFPESFTFFDLGSNAVLSEVVINRLSKQLGSYAVEKMTTLDLSLRDKLFFNNNFPGLYELNRKLNDETGARVEHNITNLIFRYPENQNTPFDNVKLIFSNHTNKPLLFSVTSRKKGGDILNVLKEKYGEPLMVKWNDGKSTSWAWEKNSDFLIFSAIPEGGNFEYGIMIYFVNNIKYLLEIEQNAVEKKEAERKKAGQTAF</sequence>
<accession>E1YBC3</accession>
<reference evidence="1" key="1">
    <citation type="journal article" date="2011" name="Environ. Microbiol.">
        <title>Genomic insights into the metabolic potential of the polycyclic aromatic hydrocarbon degrading sulfate-reducing Deltaproteobacterium N47.</title>
        <authorList>
            <person name="Bergmann F."/>
            <person name="Selesi D."/>
            <person name="Weinmaier T."/>
            <person name="Tischler P."/>
            <person name="Rattei T."/>
            <person name="Meckenstock R.U."/>
        </authorList>
    </citation>
    <scope>NUCLEOTIDE SEQUENCE</scope>
</reference>
<evidence type="ECO:0000313" key="1">
    <source>
        <dbReference type="EMBL" id="CBX27800.1"/>
    </source>
</evidence>
<proteinExistence type="predicted"/>
<gene>
    <name evidence="1" type="ORF">N47_C18580</name>
</gene>
<protein>
    <submittedName>
        <fullName evidence="1">Uncharacterized protein</fullName>
    </submittedName>
</protein>
<organism evidence="1">
    <name type="scientific">uncultured Desulfobacterium sp</name>
    <dbReference type="NCBI Taxonomy" id="201089"/>
    <lineage>
        <taxon>Bacteria</taxon>
        <taxon>Pseudomonadati</taxon>
        <taxon>Thermodesulfobacteriota</taxon>
        <taxon>Desulfobacteria</taxon>
        <taxon>Desulfobacterales</taxon>
        <taxon>Desulfobacteriaceae</taxon>
        <taxon>Desulfobacterium</taxon>
        <taxon>environmental samples</taxon>
    </lineage>
</organism>
<dbReference type="AlphaFoldDB" id="E1YBC3"/>
<name>E1YBC3_9BACT</name>
<dbReference type="EMBL" id="FR695867">
    <property type="protein sequence ID" value="CBX27800.1"/>
    <property type="molecule type" value="Genomic_DNA"/>
</dbReference>